<dbReference type="AlphaFoldDB" id="A0AAW2C6L3"/>
<comment type="caution">
    <text evidence="1">The sequence shown here is derived from an EMBL/GenBank/DDBJ whole genome shotgun (WGS) entry which is preliminary data.</text>
</comment>
<gene>
    <name evidence="1" type="ORF">SO802_022886</name>
</gene>
<evidence type="ECO:0000313" key="2">
    <source>
        <dbReference type="Proteomes" id="UP001459277"/>
    </source>
</evidence>
<name>A0AAW2C6L3_9ROSI</name>
<protein>
    <submittedName>
        <fullName evidence="1">Uncharacterized protein</fullName>
    </submittedName>
</protein>
<keyword evidence="2" id="KW-1185">Reference proteome</keyword>
<reference evidence="1 2" key="1">
    <citation type="submission" date="2024-01" db="EMBL/GenBank/DDBJ databases">
        <title>A telomere-to-telomere, gap-free genome of sweet tea (Lithocarpus litseifolius).</title>
        <authorList>
            <person name="Zhou J."/>
        </authorList>
    </citation>
    <scope>NUCLEOTIDE SEQUENCE [LARGE SCALE GENOMIC DNA]</scope>
    <source>
        <strain evidence="1">Zhou-2022a</strain>
        <tissue evidence="1">Leaf</tissue>
    </source>
</reference>
<sequence length="252" mass="28266">MHSSIAINNDVTNNQRFKLYSCFNSERLQSAIGCHCFYIYYDGEQYFHDLHGLSYRGESVKQKFIELKCGTHLRKMHRKIEKALGLDKESHKISIVYRAPQLLVNTQVVYNLNPLGCDADVDMAIGFHAGASSQHDSGVKEPHSSPINVHPSFADTTPLPCNTQPCNAVVFLDNTEVLGATHTDNVGGFTHAYEHVQAYMDGRIDIDASRDVYEEFIDTDGLVDDAEVLDAPQIENNKEDCPTTVPIPEWFT</sequence>
<dbReference type="EMBL" id="JAZDWU010000008">
    <property type="protein sequence ID" value="KAK9993183.1"/>
    <property type="molecule type" value="Genomic_DNA"/>
</dbReference>
<organism evidence="1 2">
    <name type="scientific">Lithocarpus litseifolius</name>
    <dbReference type="NCBI Taxonomy" id="425828"/>
    <lineage>
        <taxon>Eukaryota</taxon>
        <taxon>Viridiplantae</taxon>
        <taxon>Streptophyta</taxon>
        <taxon>Embryophyta</taxon>
        <taxon>Tracheophyta</taxon>
        <taxon>Spermatophyta</taxon>
        <taxon>Magnoliopsida</taxon>
        <taxon>eudicotyledons</taxon>
        <taxon>Gunneridae</taxon>
        <taxon>Pentapetalae</taxon>
        <taxon>rosids</taxon>
        <taxon>fabids</taxon>
        <taxon>Fagales</taxon>
        <taxon>Fagaceae</taxon>
        <taxon>Lithocarpus</taxon>
    </lineage>
</organism>
<dbReference type="Proteomes" id="UP001459277">
    <property type="component" value="Unassembled WGS sequence"/>
</dbReference>
<evidence type="ECO:0000313" key="1">
    <source>
        <dbReference type="EMBL" id="KAK9993183.1"/>
    </source>
</evidence>
<accession>A0AAW2C6L3</accession>
<proteinExistence type="predicted"/>